<dbReference type="AlphaFoldDB" id="A0A1W0E5Z4"/>
<evidence type="ECO:0008006" key="4">
    <source>
        <dbReference type="Google" id="ProtNLM"/>
    </source>
</evidence>
<accession>A0A1W0E5Z4</accession>
<organism evidence="2 3">
    <name type="scientific">Ecytonucleospora hepatopenaei</name>
    <dbReference type="NCBI Taxonomy" id="646526"/>
    <lineage>
        <taxon>Eukaryota</taxon>
        <taxon>Fungi</taxon>
        <taxon>Fungi incertae sedis</taxon>
        <taxon>Microsporidia</taxon>
        <taxon>Enterocytozoonidae</taxon>
        <taxon>Ecytonucleospora</taxon>
    </lineage>
</organism>
<dbReference type="EMBL" id="MNPJ01000019">
    <property type="protein sequence ID" value="OQS54609.1"/>
    <property type="molecule type" value="Genomic_DNA"/>
</dbReference>
<evidence type="ECO:0000313" key="2">
    <source>
        <dbReference type="EMBL" id="OQS54609.1"/>
    </source>
</evidence>
<keyword evidence="1" id="KW-0812">Transmembrane</keyword>
<evidence type="ECO:0000313" key="3">
    <source>
        <dbReference type="Proteomes" id="UP000192758"/>
    </source>
</evidence>
<keyword evidence="1" id="KW-0472">Membrane</keyword>
<dbReference type="VEuPathDB" id="MicrosporidiaDB:EHP00_114"/>
<dbReference type="Proteomes" id="UP000192758">
    <property type="component" value="Unassembled WGS sequence"/>
</dbReference>
<sequence length="89" mass="10584">MEQQNEKDKKIHDSAIKLRHMTDNIQSQILSQEKILKNIEKHANDGHCKFAENQQFFQQSLKKMKNDGRNILIIFLLGLIILFFKLLKY</sequence>
<evidence type="ECO:0000256" key="1">
    <source>
        <dbReference type="SAM" id="Phobius"/>
    </source>
</evidence>
<reference evidence="2 3" key="1">
    <citation type="journal article" date="2017" name="Environ. Microbiol.">
        <title>Decay of the glycolytic pathway and adaptation to intranuclear parasitism within Enterocytozoonidae microsporidia.</title>
        <authorList>
            <person name="Wiredu Boakye D."/>
            <person name="Jaroenlak P."/>
            <person name="Prachumwat A."/>
            <person name="Williams T.A."/>
            <person name="Bateman K.S."/>
            <person name="Itsathitphaisarn O."/>
            <person name="Sritunyalucksana K."/>
            <person name="Paszkiewicz K.H."/>
            <person name="Moore K.A."/>
            <person name="Stentiford G.D."/>
            <person name="Williams B.A."/>
        </authorList>
    </citation>
    <scope>NUCLEOTIDE SEQUENCE [LARGE SCALE GENOMIC DNA]</scope>
    <source>
        <strain evidence="2 3">TH1</strain>
    </source>
</reference>
<protein>
    <recommendedName>
        <fullName evidence="4">t-SNARE coiled-coil homology domain-containing protein</fullName>
    </recommendedName>
</protein>
<feature type="transmembrane region" description="Helical" evidence="1">
    <location>
        <begin position="70"/>
        <end position="87"/>
    </location>
</feature>
<keyword evidence="1" id="KW-1133">Transmembrane helix</keyword>
<name>A0A1W0E5Z4_9MICR</name>
<proteinExistence type="predicted"/>
<gene>
    <name evidence="2" type="ORF">EHP00_114</name>
</gene>
<dbReference type="Gene3D" id="1.20.5.110">
    <property type="match status" value="1"/>
</dbReference>
<keyword evidence="3" id="KW-1185">Reference proteome</keyword>
<comment type="caution">
    <text evidence="2">The sequence shown here is derived from an EMBL/GenBank/DDBJ whole genome shotgun (WGS) entry which is preliminary data.</text>
</comment>